<dbReference type="PANTHER" id="PTHR43584">
    <property type="entry name" value="NUCLEOTIDYL TRANSFERASE"/>
    <property type="match status" value="1"/>
</dbReference>
<name>A0A445MTM7_9BACT</name>
<dbReference type="Pfam" id="PF12804">
    <property type="entry name" value="NTP_transf_3"/>
    <property type="match status" value="1"/>
</dbReference>
<evidence type="ECO:0000313" key="4">
    <source>
        <dbReference type="EMBL" id="SPD72759.1"/>
    </source>
</evidence>
<accession>A0A445MTM7</accession>
<dbReference type="InterPro" id="IPR025877">
    <property type="entry name" value="MobA-like_NTP_Trfase"/>
</dbReference>
<dbReference type="AlphaFoldDB" id="A0A445MTM7"/>
<reference evidence="4" key="1">
    <citation type="submission" date="2018-01" db="EMBL/GenBank/DDBJ databases">
        <authorList>
            <person name="Regsiter A."/>
            <person name="William W."/>
        </authorList>
    </citation>
    <scope>NUCLEOTIDE SEQUENCE</scope>
    <source>
        <strain evidence="4">TRIP AH-1</strain>
    </source>
</reference>
<keyword evidence="1" id="KW-0808">Transferase</keyword>
<keyword evidence="2" id="KW-0548">Nucleotidyltransferase</keyword>
<dbReference type="InterPro" id="IPR029044">
    <property type="entry name" value="Nucleotide-diphossugar_trans"/>
</dbReference>
<proteinExistence type="predicted"/>
<gene>
    <name evidence="4" type="ORF">PITCH_A1520017</name>
</gene>
<evidence type="ECO:0000256" key="1">
    <source>
        <dbReference type="ARBA" id="ARBA00022679"/>
    </source>
</evidence>
<dbReference type="EMBL" id="OJIN01000060">
    <property type="protein sequence ID" value="SPD72759.1"/>
    <property type="molecule type" value="Genomic_DNA"/>
</dbReference>
<dbReference type="PANTHER" id="PTHR43584:SF8">
    <property type="entry name" value="N-ACETYLMURAMATE ALPHA-1-PHOSPHATE URIDYLYLTRANSFERASE"/>
    <property type="match status" value="1"/>
</dbReference>
<evidence type="ECO:0000259" key="3">
    <source>
        <dbReference type="Pfam" id="PF12804"/>
    </source>
</evidence>
<dbReference type="InterPro" id="IPR050065">
    <property type="entry name" value="GlmU-like"/>
</dbReference>
<dbReference type="GO" id="GO:0016779">
    <property type="term" value="F:nucleotidyltransferase activity"/>
    <property type="evidence" value="ECO:0007669"/>
    <property type="project" value="UniProtKB-KW"/>
</dbReference>
<organism evidence="4">
    <name type="scientific">uncultured Desulfobacterium sp</name>
    <dbReference type="NCBI Taxonomy" id="201089"/>
    <lineage>
        <taxon>Bacteria</taxon>
        <taxon>Pseudomonadati</taxon>
        <taxon>Thermodesulfobacteriota</taxon>
        <taxon>Desulfobacteria</taxon>
        <taxon>Desulfobacterales</taxon>
        <taxon>Desulfobacteriaceae</taxon>
        <taxon>Desulfobacterium</taxon>
        <taxon>environmental samples</taxon>
    </lineage>
</organism>
<feature type="domain" description="MobA-like NTP transferase" evidence="3">
    <location>
        <begin position="10"/>
        <end position="137"/>
    </location>
</feature>
<evidence type="ECO:0000256" key="2">
    <source>
        <dbReference type="ARBA" id="ARBA00022695"/>
    </source>
</evidence>
<dbReference type="Gene3D" id="3.90.550.10">
    <property type="entry name" value="Spore Coat Polysaccharide Biosynthesis Protein SpsA, Chain A"/>
    <property type="match status" value="1"/>
</dbReference>
<protein>
    <recommendedName>
        <fullName evidence="3">MobA-like NTP transferase domain-containing protein</fullName>
    </recommendedName>
</protein>
<sequence>MKTANSTASLILAAGRGSRMKDYYGSKTLLPLVPGASPYEGDNPILLEILNNLPPGPKAVVVNHRKEDIIEASGSFDIVYCEQPVLNGTGGALLAAAGFLEARKFDHLIITMGDVPLVRPSTYTEMINNLKENRLAVLGFIPEDKKQYGVLEVEGGRVLKITEWKYWREYPVDVQQGLKICNSGIYAVKRDDLLRYLPILASRPHIVQKQINGVMTDVEEFFITDIVEYMCDDGLSVGYVIGDEDEVFGVDDPAALEKAQGLFMRKG</sequence>
<dbReference type="SUPFAM" id="SSF53448">
    <property type="entry name" value="Nucleotide-diphospho-sugar transferases"/>
    <property type="match status" value="1"/>
</dbReference>